<proteinExistence type="predicted"/>
<feature type="compositionally biased region" description="Polar residues" evidence="1">
    <location>
        <begin position="190"/>
        <end position="204"/>
    </location>
</feature>
<dbReference type="EMBL" id="CP072755">
    <property type="protein sequence ID" value="QUC20070.1"/>
    <property type="molecule type" value="Genomic_DNA"/>
</dbReference>
<sequence>MKTSIISKRFFPAVLLGESFLRVSSLSLAIRPKSDPGLDYRFSGIAPSQRPPDYQAPTYGYENPPPYQYDTSTLTTTDISKSSSTPPDVIYTIITIVTDQSSSTSKRSLSSIDPYMPYSSSTSVSRSWPQSSILGVTGTSASDESTFASSTATLGLATETASSLSWSTVSKSASKGVPPEDTSWAASITSSVTQTPTATNTKDMSSVGSSASSLPSSESSEPAITSGSSHQGNTGPTSVITPTQTLTETVSVVSPSSPLESSETLSPKSGKHTIRSPSDENIDQADRDKFALQPLDSCRLSKYTFVRSPNCD</sequence>
<dbReference type="RefSeq" id="XP_042997743.1">
    <property type="nucleotide sequence ID" value="XM_043141809.1"/>
</dbReference>
<dbReference type="KEGG" id="uvi:66065089"/>
<evidence type="ECO:0000313" key="3">
    <source>
        <dbReference type="Proteomes" id="UP000027002"/>
    </source>
</evidence>
<dbReference type="Proteomes" id="UP000027002">
    <property type="component" value="Chromosome 3"/>
</dbReference>
<protein>
    <submittedName>
        <fullName evidence="2">Uncharacterized protein</fullName>
    </submittedName>
</protein>
<accession>A0A8E5HRJ8</accession>
<organism evidence="2 3">
    <name type="scientific">Ustilaginoidea virens</name>
    <name type="common">Rice false smut fungus</name>
    <name type="synonym">Villosiclava virens</name>
    <dbReference type="NCBI Taxonomy" id="1159556"/>
    <lineage>
        <taxon>Eukaryota</taxon>
        <taxon>Fungi</taxon>
        <taxon>Dikarya</taxon>
        <taxon>Ascomycota</taxon>
        <taxon>Pezizomycotina</taxon>
        <taxon>Sordariomycetes</taxon>
        <taxon>Hypocreomycetidae</taxon>
        <taxon>Hypocreales</taxon>
        <taxon>Clavicipitaceae</taxon>
        <taxon>Ustilaginoidea</taxon>
    </lineage>
</organism>
<dbReference type="GeneID" id="66065089"/>
<feature type="compositionally biased region" description="Polar residues" evidence="1">
    <location>
        <begin position="222"/>
        <end position="245"/>
    </location>
</feature>
<gene>
    <name evidence="2" type="ORF">UV8b_04311</name>
</gene>
<reference evidence="2" key="1">
    <citation type="submission" date="2020-03" db="EMBL/GenBank/DDBJ databases">
        <title>A mixture of massive structural variations and highly conserved coding sequences in Ustilaginoidea virens genome.</title>
        <authorList>
            <person name="Zhang K."/>
            <person name="Zhao Z."/>
            <person name="Zhang Z."/>
            <person name="Li Y."/>
            <person name="Hsiang T."/>
            <person name="Sun W."/>
        </authorList>
    </citation>
    <scope>NUCLEOTIDE SEQUENCE</scope>
    <source>
        <strain evidence="2">UV-8b</strain>
    </source>
</reference>
<feature type="compositionally biased region" description="Low complexity" evidence="1">
    <location>
        <begin position="205"/>
        <end position="220"/>
    </location>
</feature>
<evidence type="ECO:0000313" key="2">
    <source>
        <dbReference type="EMBL" id="QUC20070.1"/>
    </source>
</evidence>
<name>A0A8E5HRJ8_USTVR</name>
<evidence type="ECO:0000256" key="1">
    <source>
        <dbReference type="SAM" id="MobiDB-lite"/>
    </source>
</evidence>
<dbReference type="OrthoDB" id="5104805at2759"/>
<dbReference type="AlphaFoldDB" id="A0A8E5HRJ8"/>
<feature type="region of interest" description="Disordered" evidence="1">
    <location>
        <begin position="190"/>
        <end position="286"/>
    </location>
</feature>
<feature type="compositionally biased region" description="Low complexity" evidence="1">
    <location>
        <begin position="246"/>
        <end position="267"/>
    </location>
</feature>
<keyword evidence="3" id="KW-1185">Reference proteome</keyword>